<evidence type="ECO:0000313" key="1">
    <source>
        <dbReference type="EMBL" id="KNZ55436.1"/>
    </source>
</evidence>
<dbReference type="VEuPathDB" id="FungiDB:VP01_2679g1"/>
<keyword evidence="2" id="KW-1185">Reference proteome</keyword>
<evidence type="ECO:0000313" key="2">
    <source>
        <dbReference type="Proteomes" id="UP000037035"/>
    </source>
</evidence>
<reference evidence="1 2" key="1">
    <citation type="submission" date="2015-08" db="EMBL/GenBank/DDBJ databases">
        <title>Next Generation Sequencing and Analysis of the Genome of Puccinia sorghi L Schw, the Causal Agent of Maize Common Rust.</title>
        <authorList>
            <person name="Rochi L."/>
            <person name="Burguener G."/>
            <person name="Darino M."/>
            <person name="Turjanski A."/>
            <person name="Kreff E."/>
            <person name="Dieguez M.J."/>
            <person name="Sacco F."/>
        </authorList>
    </citation>
    <scope>NUCLEOTIDE SEQUENCE [LARGE SCALE GENOMIC DNA]</scope>
    <source>
        <strain evidence="1 2">RO10H11247</strain>
    </source>
</reference>
<sequence>MPHIISIYGVAQFATAKLPSIGKVPFFKSISVESFKLLLELWGWVGLIQSIVPSQDFNISLEVCCTCHIINTWLAFCLCISFTLCGPRLVPVELQKAFQGGRFWPFSAIEIKDQPSKAKQLLPFMNGTGAIRKIFMLIFSQNSQIKEFLRSLSVRPINKQQFDIYALLNRKVDKLNWRTGCWKQKRPGWLHKKKLLHVHLFSCYFLTTFKFLKTSAPREDETMLSEIVPHIGLFIGSGRRSSMNHNQQISLIIYMDQYMILDFMSSMTHGLESRKKHPRISISQLTNIPIRSFSPHRTQICVNYQWTTKKDSHGKIEGCQGTSIQVLHETVGIKLDFDIPLSEIPEEFPAIPEAFPAMPEAFSAMACDFKVN</sequence>
<dbReference type="AlphaFoldDB" id="A0A0L6V3U7"/>
<comment type="caution">
    <text evidence="1">The sequence shown here is derived from an EMBL/GenBank/DDBJ whole genome shotgun (WGS) entry which is preliminary data.</text>
</comment>
<dbReference type="Proteomes" id="UP000037035">
    <property type="component" value="Unassembled WGS sequence"/>
</dbReference>
<proteinExistence type="predicted"/>
<name>A0A0L6V3U7_9BASI</name>
<organism evidence="1 2">
    <name type="scientific">Puccinia sorghi</name>
    <dbReference type="NCBI Taxonomy" id="27349"/>
    <lineage>
        <taxon>Eukaryota</taxon>
        <taxon>Fungi</taxon>
        <taxon>Dikarya</taxon>
        <taxon>Basidiomycota</taxon>
        <taxon>Pucciniomycotina</taxon>
        <taxon>Pucciniomycetes</taxon>
        <taxon>Pucciniales</taxon>
        <taxon>Pucciniaceae</taxon>
        <taxon>Puccinia</taxon>
    </lineage>
</organism>
<gene>
    <name evidence="1" type="ORF">VP01_2679g1</name>
</gene>
<accession>A0A0L6V3U7</accession>
<dbReference type="STRING" id="27349.A0A0L6V3U7"/>
<dbReference type="EMBL" id="LAVV01007589">
    <property type="protein sequence ID" value="KNZ55436.1"/>
    <property type="molecule type" value="Genomic_DNA"/>
</dbReference>
<protein>
    <submittedName>
        <fullName evidence="1">Uncharacterized protein</fullName>
    </submittedName>
</protein>
<dbReference type="OrthoDB" id="6019893at2759"/>